<evidence type="ECO:0000313" key="2">
    <source>
        <dbReference type="EMBL" id="KAF1948123.1"/>
    </source>
</evidence>
<dbReference type="InterPro" id="IPR011021">
    <property type="entry name" value="Arrestin-like_N"/>
</dbReference>
<dbReference type="Gene3D" id="2.60.40.640">
    <property type="match status" value="1"/>
</dbReference>
<dbReference type="AlphaFoldDB" id="A0A6A5T679"/>
<dbReference type="Proteomes" id="UP000800035">
    <property type="component" value="Unassembled WGS sequence"/>
</dbReference>
<dbReference type="EMBL" id="ML977079">
    <property type="protein sequence ID" value="KAF1948133.1"/>
    <property type="molecule type" value="Genomic_DNA"/>
</dbReference>
<evidence type="ECO:0000313" key="4">
    <source>
        <dbReference type="Proteomes" id="UP000800035"/>
    </source>
</evidence>
<dbReference type="InterPro" id="IPR014752">
    <property type="entry name" value="Arrestin-like_C"/>
</dbReference>
<dbReference type="EMBL" id="ML977080">
    <property type="protein sequence ID" value="KAF1948123.1"/>
    <property type="molecule type" value="Genomic_DNA"/>
</dbReference>
<gene>
    <name evidence="3" type="ORF">CC80DRAFT_599885</name>
    <name evidence="2" type="ORF">CC80DRAFT_599891</name>
</gene>
<proteinExistence type="predicted"/>
<dbReference type="InterPro" id="IPR039634">
    <property type="entry name" value="Bul1-like"/>
</dbReference>
<dbReference type="Pfam" id="PF00339">
    <property type="entry name" value="Arrestin_N"/>
    <property type="match status" value="1"/>
</dbReference>
<evidence type="ECO:0000259" key="1">
    <source>
        <dbReference type="Pfam" id="PF00339"/>
    </source>
</evidence>
<dbReference type="PANTHER" id="PTHR31904">
    <property type="entry name" value="BYPASS OF STOP CODON PROTEIN 5-RELATED"/>
    <property type="match status" value="1"/>
</dbReference>
<protein>
    <submittedName>
        <fullName evidence="3">Arrestin</fullName>
    </submittedName>
</protein>
<dbReference type="PANTHER" id="PTHR31904:SF1">
    <property type="entry name" value="BYPASS OF STOP CODON PROTEIN 5-RELATED"/>
    <property type="match status" value="1"/>
</dbReference>
<evidence type="ECO:0000313" key="3">
    <source>
        <dbReference type="EMBL" id="KAF1948133.1"/>
    </source>
</evidence>
<feature type="domain" description="Arrestin-like N-terminal" evidence="1">
    <location>
        <begin position="38"/>
        <end position="155"/>
    </location>
</feature>
<organism evidence="3 4">
    <name type="scientific">Byssothecium circinans</name>
    <dbReference type="NCBI Taxonomy" id="147558"/>
    <lineage>
        <taxon>Eukaryota</taxon>
        <taxon>Fungi</taxon>
        <taxon>Dikarya</taxon>
        <taxon>Ascomycota</taxon>
        <taxon>Pezizomycotina</taxon>
        <taxon>Dothideomycetes</taxon>
        <taxon>Pleosporomycetidae</taxon>
        <taxon>Pleosporales</taxon>
        <taxon>Massarineae</taxon>
        <taxon>Massarinaceae</taxon>
        <taxon>Byssothecium</taxon>
    </lineage>
</organism>
<sequence length="525" mass="57553">MPPRSSRVSAHSGGMTTFSSQVHYRMLQMAHMSQPDIDIQLDDSQGSYVTSYSTMDTMEGTVTITPQHDTRFEDVQIVFTGTAQVYVERLTPSPTMSGRAEASHRFLTLKQPIDDSDLPTPRILLAGKKYVFPFYFTVPAHLLPSACSHKVVSDYVLNTHLMLPPSLGDAELSGFGGSLLDDMAPEMAKINYAIKVRILQFHESKDRLSVLVEKARKVRIKPVFEEQPPLNMDEHPEYRARCEKAIKKGLFKGKLGTLTAQSRQPKAMIIPGARTTNEAPPSTRARVLLRFDPTEEHHVPPCLGSLKTNIKVTTYYACTPRSGLPSRSHIGYDITQGVFAESTTISTLCIASAQWEKHPASEDPILCETNSGRRDSGMSTLSTISNTTFDTGIPLASKNYKGGDFYTASILVPVTKTDNKNFIPTFHSCLISRTYTLNMSLSVHAPGVSDPTLNLNIPLQVCAEGSVTGNENARARSAEAVALEDASRMFVPRSVAPPSNADAPPEYVAFPSHVGRHNARVTVVG</sequence>
<accession>A0A6A5T679</accession>
<dbReference type="OrthoDB" id="2283785at2759"/>
<name>A0A6A5T679_9PLEO</name>
<keyword evidence="4" id="KW-1185">Reference proteome</keyword>
<reference evidence="3" key="1">
    <citation type="journal article" date="2020" name="Stud. Mycol.">
        <title>101 Dothideomycetes genomes: a test case for predicting lifestyles and emergence of pathogens.</title>
        <authorList>
            <person name="Haridas S."/>
            <person name="Albert R."/>
            <person name="Binder M."/>
            <person name="Bloem J."/>
            <person name="Labutti K."/>
            <person name="Salamov A."/>
            <person name="Andreopoulos B."/>
            <person name="Baker S."/>
            <person name="Barry K."/>
            <person name="Bills G."/>
            <person name="Bluhm B."/>
            <person name="Cannon C."/>
            <person name="Castanera R."/>
            <person name="Culley D."/>
            <person name="Daum C."/>
            <person name="Ezra D."/>
            <person name="Gonzalez J."/>
            <person name="Henrissat B."/>
            <person name="Kuo A."/>
            <person name="Liang C."/>
            <person name="Lipzen A."/>
            <person name="Lutzoni F."/>
            <person name="Magnuson J."/>
            <person name="Mondo S."/>
            <person name="Nolan M."/>
            <person name="Ohm R."/>
            <person name="Pangilinan J."/>
            <person name="Park H.-J."/>
            <person name="Ramirez L."/>
            <person name="Alfaro M."/>
            <person name="Sun H."/>
            <person name="Tritt A."/>
            <person name="Yoshinaga Y."/>
            <person name="Zwiers L.-H."/>
            <person name="Turgeon B."/>
            <person name="Goodwin S."/>
            <person name="Spatafora J."/>
            <person name="Crous P."/>
            <person name="Grigoriev I."/>
        </authorList>
    </citation>
    <scope>NUCLEOTIDE SEQUENCE</scope>
    <source>
        <strain evidence="3">CBS 675.92</strain>
    </source>
</reference>